<keyword evidence="2 5" id="KW-0436">Ligase</keyword>
<name>D5BT62_PUNMI</name>
<keyword evidence="3" id="KW-0067">ATP-binding</keyword>
<dbReference type="Gene3D" id="3.30.1490.20">
    <property type="entry name" value="ATP-grasp fold, A domain"/>
    <property type="match status" value="1"/>
</dbReference>
<dbReference type="PANTHER" id="PTHR23132:SF23">
    <property type="entry name" value="D-ALANINE--D-ALANINE LIGASE B"/>
    <property type="match status" value="1"/>
</dbReference>
<dbReference type="GO" id="GO:0046872">
    <property type="term" value="F:metal ion binding"/>
    <property type="evidence" value="ECO:0007669"/>
    <property type="project" value="InterPro"/>
</dbReference>
<gene>
    <name evidence="5" type="ordered locus">SAR116_1216</name>
</gene>
<dbReference type="EC" id="6.3.2.4" evidence="5"/>
<evidence type="ECO:0000256" key="3">
    <source>
        <dbReference type="PROSITE-ProRule" id="PRU00409"/>
    </source>
</evidence>
<comment type="similarity">
    <text evidence="1">Belongs to the D-alanine--D-alanine ligase family.</text>
</comment>
<evidence type="ECO:0000259" key="4">
    <source>
        <dbReference type="PROSITE" id="PS50975"/>
    </source>
</evidence>
<dbReference type="eggNOG" id="COG1181">
    <property type="taxonomic scope" value="Bacteria"/>
</dbReference>
<dbReference type="InterPro" id="IPR011761">
    <property type="entry name" value="ATP-grasp"/>
</dbReference>
<protein>
    <submittedName>
        <fullName evidence="5">D-alanine--D-alanine ligase</fullName>
        <ecNumber evidence="5">6.3.2.4</ecNumber>
    </submittedName>
</protein>
<dbReference type="SUPFAM" id="SSF56059">
    <property type="entry name" value="Glutathione synthetase ATP-binding domain-like"/>
    <property type="match status" value="1"/>
</dbReference>
<sequence>MEKSKRPWALLGCSHDERRPEIVIKQLHPVPSTVSGSENIIKIDFTNSQNQRKLKTNQIIEIITVPNPDGRKNQKNVAITINAKLIHSILSKKYSKVSITEISTLECLTKLAKRKPDLVFSGVKYFEFEENQIWLNDFLELNHIRYIGSNHAALDREHHKGFAKSIVKQAGILTADYVIINTNKVSVDNNMNIPYPVFVKPVRGGDSIGIDDLSLVFDRKQLDAKVDQICNVLNCDALVESYLTGREFSVGILEDERTNLLTAMPIEIIAPKNERGHRVLDHEIKRLDQETVRKVKNKTLHKKLSEVGKSAFKALGGRSFGRIDIRLCAKGLPHFVEANLMPGLSKGYFYRSCALNLNMTYDDMILLLCSNRLNS</sequence>
<keyword evidence="3" id="KW-0547">Nucleotide-binding</keyword>
<dbReference type="HOGENOM" id="CLU_868573_0_0_5"/>
<organism evidence="5 6">
    <name type="scientific">Puniceispirillum marinum (strain IMCC1322)</name>
    <dbReference type="NCBI Taxonomy" id="488538"/>
    <lineage>
        <taxon>Bacteria</taxon>
        <taxon>Pseudomonadati</taxon>
        <taxon>Pseudomonadota</taxon>
        <taxon>Alphaproteobacteria</taxon>
        <taxon>Candidatus Puniceispirillales</taxon>
        <taxon>Candidatus Puniceispirillaceae</taxon>
        <taxon>Candidatus Puniceispirillum</taxon>
    </lineage>
</organism>
<dbReference type="AlphaFoldDB" id="D5BT62"/>
<dbReference type="PANTHER" id="PTHR23132">
    <property type="entry name" value="D-ALANINE--D-ALANINE LIGASE"/>
    <property type="match status" value="1"/>
</dbReference>
<proteinExistence type="inferred from homology"/>
<dbReference type="InterPro" id="IPR013815">
    <property type="entry name" value="ATP_grasp_subdomain_1"/>
</dbReference>
<dbReference type="InterPro" id="IPR011095">
    <property type="entry name" value="Dala_Dala_lig_C"/>
</dbReference>
<dbReference type="STRING" id="488538.SAR116_1216"/>
<dbReference type="EMBL" id="CP001751">
    <property type="protein sequence ID" value="ADE39459.1"/>
    <property type="molecule type" value="Genomic_DNA"/>
</dbReference>
<evidence type="ECO:0000256" key="1">
    <source>
        <dbReference type="ARBA" id="ARBA00010871"/>
    </source>
</evidence>
<evidence type="ECO:0000313" key="5">
    <source>
        <dbReference type="EMBL" id="ADE39459.1"/>
    </source>
</evidence>
<dbReference type="GO" id="GO:0005524">
    <property type="term" value="F:ATP binding"/>
    <property type="evidence" value="ECO:0007669"/>
    <property type="project" value="UniProtKB-UniRule"/>
</dbReference>
<dbReference type="GO" id="GO:0008716">
    <property type="term" value="F:D-alanine-D-alanine ligase activity"/>
    <property type="evidence" value="ECO:0007669"/>
    <property type="project" value="UniProtKB-EC"/>
</dbReference>
<feature type="domain" description="ATP-grasp" evidence="4">
    <location>
        <begin position="164"/>
        <end position="366"/>
    </location>
</feature>
<keyword evidence="6" id="KW-1185">Reference proteome</keyword>
<evidence type="ECO:0000256" key="2">
    <source>
        <dbReference type="ARBA" id="ARBA00022598"/>
    </source>
</evidence>
<dbReference type="Proteomes" id="UP000007460">
    <property type="component" value="Chromosome"/>
</dbReference>
<dbReference type="PROSITE" id="PS50975">
    <property type="entry name" value="ATP_GRASP"/>
    <property type="match status" value="1"/>
</dbReference>
<evidence type="ECO:0000313" key="6">
    <source>
        <dbReference type="Proteomes" id="UP000007460"/>
    </source>
</evidence>
<dbReference type="Pfam" id="PF07478">
    <property type="entry name" value="Dala_Dala_lig_C"/>
    <property type="match status" value="1"/>
</dbReference>
<accession>D5BT62</accession>
<dbReference type="Gene3D" id="3.30.470.20">
    <property type="entry name" value="ATP-grasp fold, B domain"/>
    <property type="match status" value="1"/>
</dbReference>
<reference evidence="5 6" key="1">
    <citation type="journal article" date="2010" name="J. Bacteriol.">
        <title>Complete genome sequence of "Candidatus Puniceispirillum marinum" IMCC1322, a representative of the SAR116 clade in the Alphaproteobacteria.</title>
        <authorList>
            <person name="Oh H.M."/>
            <person name="Kwon K.K."/>
            <person name="Kang I."/>
            <person name="Kang S.G."/>
            <person name="Lee J.H."/>
            <person name="Kim S.J."/>
            <person name="Cho J.C."/>
        </authorList>
    </citation>
    <scope>NUCLEOTIDE SEQUENCE [LARGE SCALE GENOMIC DNA]</scope>
    <source>
        <strain evidence="5 6">IMCC1322</strain>
    </source>
</reference>
<dbReference type="KEGG" id="apb:SAR116_1216"/>